<reference evidence="3 4" key="2">
    <citation type="submission" date="2018-10" db="EMBL/GenBank/DDBJ databases">
        <authorList>
            <consortium name="Pathogen Informatics"/>
        </authorList>
    </citation>
    <scope>NUCLEOTIDE SEQUENCE [LARGE SCALE GENOMIC DNA]</scope>
</reference>
<gene>
    <name evidence="3" type="ORF">EVEC_LOCUS8460</name>
</gene>
<evidence type="ECO:0000256" key="1">
    <source>
        <dbReference type="PROSITE-ProRule" id="PRU00076"/>
    </source>
</evidence>
<dbReference type="PANTHER" id="PTHR45985">
    <property type="match status" value="1"/>
</dbReference>
<dbReference type="Gene3D" id="3.20.20.370">
    <property type="entry name" value="Glycoside hydrolase/deacetylase"/>
    <property type="match status" value="1"/>
</dbReference>
<dbReference type="InterPro" id="IPR006150">
    <property type="entry name" value="Cys_repeat_1"/>
</dbReference>
<name>A0A158QBB9_ENTVE</name>
<reference evidence="5" key="1">
    <citation type="submission" date="2016-04" db="UniProtKB">
        <authorList>
            <consortium name="WormBaseParasite"/>
        </authorList>
    </citation>
    <scope>IDENTIFICATION</scope>
</reference>
<dbReference type="PANTHER" id="PTHR45985:SF3">
    <property type="entry name" value="CHITIN DEACETYLASE-LIKE 4"/>
    <property type="match status" value="1"/>
</dbReference>
<dbReference type="SMART" id="SM00289">
    <property type="entry name" value="WR1"/>
    <property type="match status" value="26"/>
</dbReference>
<feature type="domain" description="EGF-like" evidence="2">
    <location>
        <begin position="710"/>
        <end position="747"/>
    </location>
</feature>
<evidence type="ECO:0000313" key="5">
    <source>
        <dbReference type="WBParaSite" id="EVEC_0000901901-mRNA-1"/>
    </source>
</evidence>
<dbReference type="InterPro" id="IPR052740">
    <property type="entry name" value="CE4"/>
</dbReference>
<sequence>MILLLKSRVTSINQFSSDGLCFADHDCAGYPLAYCDGVCRCSDGALNAGTTCIPSPQKAGTPAACPTNQIYVQEADACLTIQRPGEPCQYSQQCSGAEPGAFCSKLRCECVYGMKNSEGECVFLDSNCTKRGYTWIPELGDCKEVISPGSSGCSHSAQCSAAFDNTFCLNQKCMCPEDLVPIDGTCGKKCSDDEVYSGIAGQCLPTVEPGEKCIYSTQCHGKHPGLICSRGRCKCSNNQLFTGTVCANACPAGYMVGADRICKLGCVANQIEYNGECFDYVAIGQSCSLDAQCLGGSSCISGVCTCPPSMEPKLGVCHRKKVGPSKSCALGEICVGESYCSNGTCICPIGTSIINEQCVTPVIVPPNSPCNPSVQCGGGSRCIANVCQCPASQKPINEVCQKLPAAPIGGSCADNSGLCKGNSQCVNEVCECPFGTVEDDEECKPLRRSPIGGPCSASLLCTNPSVCVNKICQCPTGMYLEEGRCRSLTTAGPGFSCANGEKCSGGSNCEGGICTCPSNAEIINGICQSIKLGRPGESCDIDDDCTGGSFCVRNICKCLPGTVAASGNCVSTYGNLGPCLKSADCTGGSFCDRHQGLCICPDNHIIIENRCMSSYKLRRTGLVVAGYCSSNEDCKGGSRCVNKRCRCPNGEILYSGSCSTTTALPGESCVDGEQCISNSRCVDGVCVCPTGMMVMAGHCVENRTQNNANLNDQCFNKTECLGGSFCHEISKMCVCPPGTIRSGKNCRQIFRSPPGFPCGSGQECIGGSFCIQNTCVCQKNYLRENRRCIPKLKAGPYGTCARGQLCTGNSECDSFSRICKCLPGYEMVTVNSAKTCEAIILAGPGDSCIKKTEHCVNGSYCIDGTCQCIHKKNLTTGDCTYITQAAPGEGCSNGEQCVGGSSCIDGICTCPEEYSIVGRECRKQILELSKKPCVASNQCTSGAECINNFCECSPGTRMSRVGLCIPITQGPRRKRADPLMHEMESSNPKNRGLGDHCNSEQPSKCEGNGICIDEICVCSPNDVRNGTECISRAKVYVRIREVNDPCVDEQLCNGGSKCIENVCTCPSGTELANGFCITVYAEVGDGCRNGEKCKGRAICKNGKCVCGEEAELKDGKCYSKRFHAKSPGIGCFYDPTVCPVGTYCLNGVCVCPANNRGPDGGCIAINANLYPNYGIPLLGGLNNMILPNNIGPLINGNQNINYPGNMLGLPINEGLLSVLGASAISPGLLSGGLSSLTRGVNPSLLAALLGLNNGGLSNIQLVGPGSPCQISDQNVQCGGNSICANGFCTCPGGEQIVNGVCESRDTEASPGESCQLGITRCTGGSLCLLGICTCPVNQAALDGICTPVLSVEVLPNDPCTTNSVCVGQSSCIDGICTCAPGFFAPPGAAFCTPVQQPMPLLNSDVMIRQPVGRVLVSAPGQRCQNNGAAAACSGGAICVNQICICPSNRVISNGQCVPFLGEVAAGESCSVSGTVCGGGSTCANGICTCAPGAAPQNGQCLPLLSVTVKTLPILEPGASCTVLCNDCPQCGGGSVCVGGICKCPLGQFDFRSQCIKVVPQLPSVRKSVPAPSPVVGVANPAADPAIRMVKPGDQCNTSNICGGGSSCVIGKCVCPPGYVPNANRDSCMNSLLKPGETVAGVNPGEECSLTAVCGGGANCVQQVCTCPSNMYPLNNICTVRSVPKHLYPGSACATIDICLLNSECSRGFCVCPAGYGTNKKGYCVEAFSPSIVTGLAGSQCGTNGLSCLSPLQCSSWGRCICPGATEGNGLGYCFSNQQFNVPLAFSSYKRKCNSSADCEENIPCSNGICTCDEGTVFRKGRCVLGLLFYQLLATLASDSSTCKESNDCKSGLICINKRCSCPQGMFESATGNCVYKQSSVPPGSWCNEDSGVICNGGSKCYHNSCVCPYGHVINALECVPAPSVKAGGSCMNGELCVGGSICRQGKCTCPSGSTVEGRPCSNRFSRSIVSLTGRNEVHVDGNLDRTSNLQPCPLENTCLLPKCYCSRTENEIPGNLSPKDVPQMVVVTFNGRFSDEVAEIVKLFFGGRYRNPNGCPITATFFATHNKSNYDHWQWLASRKNEIGINSFTYAFFYLRHNGTSLKEASENKWEKELSGMRTVLERFSLLSSKNINGIRAPFLELGGNNQFKILKKLHFLYDSSAIAANGSFWPQTLDYKPPWKCFNSKCPETSYPGIWEVPVTELTLNNSSSEKVTFEEAVRKIHSSDTLGTLLYNNLLRNYNYNRAPFVLSIDTDLLVKFVNTTVAALESFIVSVRFFSYIVYISAIKALSSSDVYIVSAAQSLKWLQQPTDLLKIHNFRPWKCPLEYNSLNSLCKNPSVCTFICERGKSESFRVCGKCPRTYPTLENLV</sequence>
<keyword evidence="4" id="KW-1185">Reference proteome</keyword>
<dbReference type="InterPro" id="IPR006149">
    <property type="entry name" value="EB_dom"/>
</dbReference>
<evidence type="ECO:0000313" key="4">
    <source>
        <dbReference type="Proteomes" id="UP000274131"/>
    </source>
</evidence>
<comment type="caution">
    <text evidence="1">Lacks conserved residue(s) required for the propagation of feature annotation.</text>
</comment>
<accession>A0A158QBB9</accession>
<dbReference type="OrthoDB" id="504708at2759"/>
<dbReference type="EMBL" id="UXUI01009435">
    <property type="protein sequence ID" value="VDD93709.1"/>
    <property type="molecule type" value="Genomic_DNA"/>
</dbReference>
<dbReference type="Proteomes" id="UP000274131">
    <property type="component" value="Unassembled WGS sequence"/>
</dbReference>
<evidence type="ECO:0000259" key="2">
    <source>
        <dbReference type="PROSITE" id="PS50026"/>
    </source>
</evidence>
<proteinExistence type="predicted"/>
<dbReference type="STRING" id="51028.A0A158QBB9"/>
<dbReference type="SMART" id="SM00181">
    <property type="entry name" value="EGF"/>
    <property type="match status" value="31"/>
</dbReference>
<dbReference type="PROSITE" id="PS50026">
    <property type="entry name" value="EGF_3"/>
    <property type="match status" value="1"/>
</dbReference>
<dbReference type="Pfam" id="PF01683">
    <property type="entry name" value="EB"/>
    <property type="match status" value="15"/>
</dbReference>
<dbReference type="InterPro" id="IPR000742">
    <property type="entry name" value="EGF"/>
</dbReference>
<keyword evidence="1" id="KW-0245">EGF-like domain</keyword>
<organism evidence="5">
    <name type="scientific">Enterobius vermicularis</name>
    <name type="common">Human pinworm</name>
    <dbReference type="NCBI Taxonomy" id="51028"/>
    <lineage>
        <taxon>Eukaryota</taxon>
        <taxon>Metazoa</taxon>
        <taxon>Ecdysozoa</taxon>
        <taxon>Nematoda</taxon>
        <taxon>Chromadorea</taxon>
        <taxon>Rhabditida</taxon>
        <taxon>Spirurina</taxon>
        <taxon>Oxyuridomorpha</taxon>
        <taxon>Oxyuroidea</taxon>
        <taxon>Oxyuridae</taxon>
        <taxon>Enterobius</taxon>
    </lineage>
</organism>
<evidence type="ECO:0000313" key="3">
    <source>
        <dbReference type="EMBL" id="VDD93709.1"/>
    </source>
</evidence>
<protein>
    <submittedName>
        <fullName evidence="5">EGF-like domain-containing protein</fullName>
    </submittedName>
</protein>
<dbReference type="WBParaSite" id="EVEC_0000901901-mRNA-1">
    <property type="protein sequence ID" value="EVEC_0000901901-mRNA-1"/>
    <property type="gene ID" value="EVEC_0000901901"/>
</dbReference>